<dbReference type="PANTHER" id="PTHR48080">
    <property type="entry name" value="D-GALACTONATE DEHYDRATASE-RELATED"/>
    <property type="match status" value="1"/>
</dbReference>
<dbReference type="Gene3D" id="3.20.20.120">
    <property type="entry name" value="Enolase-like C-terminal domain"/>
    <property type="match status" value="1"/>
</dbReference>
<keyword evidence="5" id="KW-1185">Reference proteome</keyword>
<evidence type="ECO:0000313" key="5">
    <source>
        <dbReference type="Proteomes" id="UP000186040"/>
    </source>
</evidence>
<dbReference type="InterPro" id="IPR034593">
    <property type="entry name" value="DgoD-like"/>
</dbReference>
<name>A0A1Q9LRX9_9PSEU</name>
<accession>A0A1Q9LRX9</accession>
<dbReference type="PANTHER" id="PTHR48080:SF3">
    <property type="entry name" value="ENOLASE SUPERFAMILY MEMBER DDB_G0284701"/>
    <property type="match status" value="1"/>
</dbReference>
<dbReference type="SFLD" id="SFLDG00180">
    <property type="entry name" value="muconate_cycloisomerase"/>
    <property type="match status" value="1"/>
</dbReference>
<evidence type="ECO:0000256" key="2">
    <source>
        <dbReference type="ARBA" id="ARBA00022723"/>
    </source>
</evidence>
<dbReference type="InterPro" id="IPR036849">
    <property type="entry name" value="Enolase-like_C_sf"/>
</dbReference>
<organism evidence="4 5">
    <name type="scientific">Actinokineospora bangkokensis</name>
    <dbReference type="NCBI Taxonomy" id="1193682"/>
    <lineage>
        <taxon>Bacteria</taxon>
        <taxon>Bacillati</taxon>
        <taxon>Actinomycetota</taxon>
        <taxon>Actinomycetes</taxon>
        <taxon>Pseudonocardiales</taxon>
        <taxon>Pseudonocardiaceae</taxon>
        <taxon>Actinokineospora</taxon>
    </lineage>
</organism>
<gene>
    <name evidence="4" type="ORF">BJP25_12840</name>
</gene>
<comment type="similarity">
    <text evidence="1">Belongs to the mandelate racemase/muconate lactonizing enzyme family.</text>
</comment>
<evidence type="ECO:0000256" key="1">
    <source>
        <dbReference type="ARBA" id="ARBA00008031"/>
    </source>
</evidence>
<dbReference type="InterPro" id="IPR029017">
    <property type="entry name" value="Enolase-like_N"/>
</dbReference>
<dbReference type="STRING" id="1193682.BJP25_12840"/>
<dbReference type="InterPro" id="IPR013342">
    <property type="entry name" value="Mandelate_racemase_C"/>
</dbReference>
<dbReference type="RefSeq" id="WP_075974149.1">
    <property type="nucleotide sequence ID" value="NZ_MKQR01000007.1"/>
</dbReference>
<dbReference type="SUPFAM" id="SSF54826">
    <property type="entry name" value="Enolase N-terminal domain-like"/>
    <property type="match status" value="1"/>
</dbReference>
<dbReference type="AlphaFoldDB" id="A0A1Q9LRX9"/>
<dbReference type="EMBL" id="MKQR01000007">
    <property type="protein sequence ID" value="OLR94770.1"/>
    <property type="molecule type" value="Genomic_DNA"/>
</dbReference>
<dbReference type="Proteomes" id="UP000186040">
    <property type="component" value="Unassembled WGS sequence"/>
</dbReference>
<dbReference type="SMART" id="SM00922">
    <property type="entry name" value="MR_MLE"/>
    <property type="match status" value="1"/>
</dbReference>
<keyword evidence="2" id="KW-0479">Metal-binding</keyword>
<dbReference type="SFLD" id="SFLDS00001">
    <property type="entry name" value="Enolase"/>
    <property type="match status" value="1"/>
</dbReference>
<reference evidence="4 5" key="1">
    <citation type="submission" date="2016-10" db="EMBL/GenBank/DDBJ databases">
        <title>The Draft Genome Sequence of Actinokineospora bangkokensis 44EHWT reveals the biosynthetic pathway of antifungal compounds Thailandins with unusual extender unit butylmalonyl-CoA.</title>
        <authorList>
            <person name="Greule A."/>
            <person name="Intra B."/>
            <person name="Flemming S."/>
            <person name="Rommel M.G."/>
            <person name="Panbangred W."/>
            <person name="Bechthold A."/>
        </authorList>
    </citation>
    <scope>NUCLEOTIDE SEQUENCE [LARGE SCALE GENOMIC DNA]</scope>
    <source>
        <strain evidence="4 5">44EHW</strain>
    </source>
</reference>
<evidence type="ECO:0000313" key="4">
    <source>
        <dbReference type="EMBL" id="OLR94770.1"/>
    </source>
</evidence>
<evidence type="ECO:0000259" key="3">
    <source>
        <dbReference type="SMART" id="SM00922"/>
    </source>
</evidence>
<dbReference type="Pfam" id="PF13378">
    <property type="entry name" value="MR_MLE_C"/>
    <property type="match status" value="1"/>
</dbReference>
<dbReference type="InterPro" id="IPR013341">
    <property type="entry name" value="Mandelate_racemase_N_dom"/>
</dbReference>
<feature type="domain" description="Mandelate racemase/muconate lactonizing enzyme C-terminal" evidence="3">
    <location>
        <begin position="131"/>
        <end position="224"/>
    </location>
</feature>
<protein>
    <submittedName>
        <fullName evidence="4">Dipeptide epimerase</fullName>
    </submittedName>
</protein>
<dbReference type="InterPro" id="IPR029065">
    <property type="entry name" value="Enolase_C-like"/>
</dbReference>
<dbReference type="SUPFAM" id="SSF51604">
    <property type="entry name" value="Enolase C-terminal domain-like"/>
    <property type="match status" value="1"/>
</dbReference>
<sequence length="335" mass="35123">MKLVWGTRELVLREPFRISRAVMTGRTAVEVVVEHRGHLGRGEVVTSGFHRLDVPGITAVLTGWQPVVERVSDPADLLDLLPAGPPGVRAACDAAVHDLLGRIAGKPLHELLGLPEWTDVPTACTIGITPPSEAAAKAEELVGKGFRVLKVKAGDEQDEARLRVVRHAAPDARLLLDPNGAWTPEQAVRFLDRTADLRLDAVEQPTAPGNPDRLAWVAARTAVPVVADEDAATAHDVRGLGGAVAGVNVKLVKCGGVRAAREVLAAAAAGGLDVMLGCLVASSLGIAPAAHLAARARWVDLDGHLLLDRDPWTGIGGEGGLLRPSGLPGLGVLRR</sequence>
<dbReference type="GO" id="GO:0046872">
    <property type="term" value="F:metal ion binding"/>
    <property type="evidence" value="ECO:0007669"/>
    <property type="project" value="UniProtKB-KW"/>
</dbReference>
<proteinExistence type="inferred from homology"/>
<comment type="caution">
    <text evidence="4">The sequence shown here is derived from an EMBL/GenBank/DDBJ whole genome shotgun (WGS) entry which is preliminary data.</text>
</comment>
<dbReference type="Gene3D" id="3.30.390.10">
    <property type="entry name" value="Enolase-like, N-terminal domain"/>
    <property type="match status" value="1"/>
</dbReference>
<dbReference type="Pfam" id="PF02746">
    <property type="entry name" value="MR_MLE_N"/>
    <property type="match status" value="1"/>
</dbReference>